<keyword evidence="2" id="KW-1185">Reference proteome</keyword>
<proteinExistence type="predicted"/>
<dbReference type="STRING" id="634498.mru_0303"/>
<dbReference type="HOGENOM" id="CLU_2784156_0_0_2"/>
<organism evidence="1 2">
    <name type="scientific">Methanobrevibacter ruminantium (strain ATCC 35063 / DSM 1093 / JCM 13430 / OCM 146 / M1)</name>
    <name type="common">Methanobacterium ruminantium</name>
    <dbReference type="NCBI Taxonomy" id="634498"/>
    <lineage>
        <taxon>Archaea</taxon>
        <taxon>Methanobacteriati</taxon>
        <taxon>Methanobacteriota</taxon>
        <taxon>Methanomada group</taxon>
        <taxon>Methanobacteria</taxon>
        <taxon>Methanobacteriales</taxon>
        <taxon>Methanobacteriaceae</taxon>
        <taxon>Methanobrevibacter</taxon>
    </lineage>
</organism>
<evidence type="ECO:0000313" key="1">
    <source>
        <dbReference type="EMBL" id="ADC46155.1"/>
    </source>
</evidence>
<dbReference type="AlphaFoldDB" id="D3DZX9"/>
<sequence>MYLEIDEVKCENIDRIEFDDVAMEIVLTDEKVYERIKRWLKSNEIDYDCREDRYFANLIEYVIRITWW</sequence>
<accession>D3DZX9</accession>
<dbReference type="EMBL" id="CP001719">
    <property type="protein sequence ID" value="ADC46155.1"/>
    <property type="molecule type" value="Genomic_DNA"/>
</dbReference>
<reference evidence="1 2" key="1">
    <citation type="journal article" date="2010" name="PLoS ONE">
        <title>The genome sequence of the rumen methanogen Methanobrevibacter ruminantium reveals new possibilities for controlling ruminant methane emissions.</title>
        <authorList>
            <person name="Leahy S.C."/>
            <person name="Kelly W.J."/>
            <person name="Altermann E."/>
            <person name="Ronimus R.S."/>
            <person name="Yeoman C.J."/>
            <person name="Pacheco D.M."/>
            <person name="Li D."/>
            <person name="Kong Z."/>
            <person name="McTavish S."/>
            <person name="Sang C."/>
            <person name="Lambie S.C."/>
            <person name="Janssen P.H."/>
            <person name="Dey D."/>
            <person name="Attwood G.T."/>
        </authorList>
    </citation>
    <scope>NUCLEOTIDE SEQUENCE [LARGE SCALE GENOMIC DNA]</scope>
    <source>
        <strain evidence="2">ATCC 35063 / DSM 1093 / JCM 13430 / OCM 146 / M1</strain>
    </source>
</reference>
<protein>
    <submittedName>
        <fullName evidence="1">Uncharacterized protein</fullName>
    </submittedName>
</protein>
<gene>
    <name evidence="1" type="ordered locus">mru_0303</name>
</gene>
<dbReference type="KEGG" id="mru:mru_0303"/>
<evidence type="ECO:0000313" key="2">
    <source>
        <dbReference type="Proteomes" id="UP000008680"/>
    </source>
</evidence>
<dbReference type="PATRIC" id="fig|634498.28.peg.306"/>
<dbReference type="Proteomes" id="UP000008680">
    <property type="component" value="Chromosome"/>
</dbReference>
<name>D3DZX9_METRM</name>